<evidence type="ECO:0000256" key="4">
    <source>
        <dbReference type="ARBA" id="ARBA00022833"/>
    </source>
</evidence>
<dbReference type="Proteomes" id="UP000229112">
    <property type="component" value="Unassembled WGS sequence"/>
</dbReference>
<gene>
    <name evidence="6" type="ORF">COU06_01825</name>
</gene>
<sequence>MRSIDIIDYEKIHRIKGVKPGKKVVIIGGVHGNEVCGVRLLSKFIEEDIKIKSGELILIFGNPRAINEGVRFIDTNLNRLFQSENKLSKKEKESYEFERMKTIRTVLEEADILIDIHSSNSIVSKPFIICENNSYNLVENIPFEIISSGWDEMQPGGTDYFMNSINKQGVCIECGSNTDPKTLENATKAVSQFLIGLGIIEGNLIDNLAEKKYLKVFFQYKTKTNFIPAQEFSDFQFIKENTLIGYDDKELITNQESGYILFSRERINPNEEGFLMAKEINS</sequence>
<dbReference type="AlphaFoldDB" id="A0A2M6WK23"/>
<dbReference type="Pfam" id="PF24827">
    <property type="entry name" value="AstE_AspA_cat"/>
    <property type="match status" value="1"/>
</dbReference>
<dbReference type="Gene3D" id="3.40.630.10">
    <property type="entry name" value="Zn peptidases"/>
    <property type="match status" value="1"/>
</dbReference>
<dbReference type="PANTHER" id="PTHR15162:SF7">
    <property type="entry name" value="SUCCINYLGLUTAMATE DESUCCINYLASE"/>
    <property type="match status" value="1"/>
</dbReference>
<evidence type="ECO:0000313" key="6">
    <source>
        <dbReference type="EMBL" id="PIT93119.1"/>
    </source>
</evidence>
<dbReference type="InterPro" id="IPR055438">
    <property type="entry name" value="AstE_AspA_cat"/>
</dbReference>
<dbReference type="EMBL" id="PFAY01000012">
    <property type="protein sequence ID" value="PIT93119.1"/>
    <property type="molecule type" value="Genomic_DNA"/>
</dbReference>
<protein>
    <recommendedName>
        <fullName evidence="5">Succinylglutamate desuccinylase/Aspartoacylase catalytic domain-containing protein</fullName>
    </recommendedName>
</protein>
<feature type="domain" description="Succinylglutamate desuccinylase/Aspartoacylase catalytic" evidence="5">
    <location>
        <begin position="20"/>
        <end position="194"/>
    </location>
</feature>
<evidence type="ECO:0000256" key="3">
    <source>
        <dbReference type="ARBA" id="ARBA00022801"/>
    </source>
</evidence>
<name>A0A2M6WK23_9BACT</name>
<evidence type="ECO:0000256" key="1">
    <source>
        <dbReference type="ARBA" id="ARBA00001947"/>
    </source>
</evidence>
<comment type="caution">
    <text evidence="6">The sequence shown here is derived from an EMBL/GenBank/DDBJ whole genome shotgun (WGS) entry which is preliminary data.</text>
</comment>
<dbReference type="SUPFAM" id="SSF53187">
    <property type="entry name" value="Zn-dependent exopeptidases"/>
    <property type="match status" value="1"/>
</dbReference>
<dbReference type="GO" id="GO:0005829">
    <property type="term" value="C:cytosol"/>
    <property type="evidence" value="ECO:0007669"/>
    <property type="project" value="TreeGrafter"/>
</dbReference>
<proteinExistence type="predicted"/>
<dbReference type="GO" id="GO:0016788">
    <property type="term" value="F:hydrolase activity, acting on ester bonds"/>
    <property type="evidence" value="ECO:0007669"/>
    <property type="project" value="InterPro"/>
</dbReference>
<dbReference type="GO" id="GO:0046872">
    <property type="term" value="F:metal ion binding"/>
    <property type="evidence" value="ECO:0007669"/>
    <property type="project" value="UniProtKB-KW"/>
</dbReference>
<comment type="cofactor">
    <cofactor evidence="1">
        <name>Zn(2+)</name>
        <dbReference type="ChEBI" id="CHEBI:29105"/>
    </cofactor>
</comment>
<evidence type="ECO:0000256" key="2">
    <source>
        <dbReference type="ARBA" id="ARBA00022723"/>
    </source>
</evidence>
<keyword evidence="2" id="KW-0479">Metal-binding</keyword>
<organism evidence="6 7">
    <name type="scientific">Candidatus Harrisonbacteria bacterium CG10_big_fil_rev_8_21_14_0_10_38_8</name>
    <dbReference type="NCBI Taxonomy" id="1974582"/>
    <lineage>
        <taxon>Bacteria</taxon>
        <taxon>Candidatus Harrisoniibacteriota</taxon>
    </lineage>
</organism>
<keyword evidence="3" id="KW-0378">Hydrolase</keyword>
<evidence type="ECO:0000259" key="5">
    <source>
        <dbReference type="Pfam" id="PF24827"/>
    </source>
</evidence>
<evidence type="ECO:0000313" key="7">
    <source>
        <dbReference type="Proteomes" id="UP000229112"/>
    </source>
</evidence>
<keyword evidence="4" id="KW-0862">Zinc</keyword>
<reference evidence="7" key="1">
    <citation type="submission" date="2017-09" db="EMBL/GenBank/DDBJ databases">
        <title>Depth-based differentiation of microbial function through sediment-hosted aquifers and enrichment of novel symbionts in the deep terrestrial subsurface.</title>
        <authorList>
            <person name="Probst A.J."/>
            <person name="Ladd B."/>
            <person name="Jarett J.K."/>
            <person name="Geller-Mcgrath D.E."/>
            <person name="Sieber C.M.K."/>
            <person name="Emerson J.B."/>
            <person name="Anantharaman K."/>
            <person name="Thomas B.C."/>
            <person name="Malmstrom R."/>
            <person name="Stieglmeier M."/>
            <person name="Klingl A."/>
            <person name="Woyke T."/>
            <person name="Ryan C.M."/>
            <person name="Banfield J.F."/>
        </authorList>
    </citation>
    <scope>NUCLEOTIDE SEQUENCE [LARGE SCALE GENOMIC DNA]</scope>
</reference>
<dbReference type="PANTHER" id="PTHR15162">
    <property type="entry name" value="ASPARTOACYLASE"/>
    <property type="match status" value="1"/>
</dbReference>
<dbReference type="InterPro" id="IPR050178">
    <property type="entry name" value="AspA/AstE_fam"/>
</dbReference>
<accession>A0A2M6WK23</accession>